<dbReference type="RefSeq" id="WP_156214329.1">
    <property type="nucleotide sequence ID" value="NZ_WOFH01000001.1"/>
</dbReference>
<dbReference type="InterPro" id="IPR050921">
    <property type="entry name" value="T4SS_GSP_E_ATPase"/>
</dbReference>
<sequence>MSAQLVDVLGDDVDRVRARQLIDAQVQAWSHGLLASGRVVSAEVLRQVARLVFDRRFGLGPLQPYLERSDVENIVVNGCEQTWVSYTDGTKQPGPPVAETDEDLIEWVQLLARRGNTGREFSHASPLLDVALSDGVRLAVVGWVSRRPHLAIRVHRLVDVTLRQLTDLGTLTRPLEAFLAAAIRARRNLIVCGEVNTGKTTLVRALANEIPAQERVITLESDFELFLDDPRLAHRHHDVVALEARHANAEGAGEVRLQDLVPACLRLNPDRVIVGEARHGELAPMLEVMYSGARGSMCTLHVHRPEHVFSRVVQLGRRADLGLDADDVHLMFGLAEPLIVYLERDQTSNQRYVSQVMEIGPPADSAEPTRNHIFTPGPDGRATPAGGHIGTALLDELAAQGFDPALLATSPAREDWL</sequence>
<dbReference type="PANTHER" id="PTHR30486:SF6">
    <property type="entry name" value="TYPE IV PILUS RETRACTATION ATPASE PILT"/>
    <property type="match status" value="1"/>
</dbReference>
<evidence type="ECO:0000313" key="4">
    <source>
        <dbReference type="Proteomes" id="UP000432015"/>
    </source>
</evidence>
<keyword evidence="4" id="KW-1185">Reference proteome</keyword>
<dbReference type="Proteomes" id="UP000432015">
    <property type="component" value="Unassembled WGS sequence"/>
</dbReference>
<proteinExistence type="inferred from homology"/>
<dbReference type="CDD" id="cd01130">
    <property type="entry name" value="VirB11-like_ATPase"/>
    <property type="match status" value="1"/>
</dbReference>
<evidence type="ECO:0000256" key="1">
    <source>
        <dbReference type="ARBA" id="ARBA00006611"/>
    </source>
</evidence>
<gene>
    <name evidence="3" type="ORF">GNZ18_01975</name>
</gene>
<comment type="caution">
    <text evidence="3">The sequence shown here is derived from an EMBL/GenBank/DDBJ whole genome shotgun (WGS) entry which is preliminary data.</text>
</comment>
<dbReference type="Gene3D" id="3.40.50.300">
    <property type="entry name" value="P-loop containing nucleotide triphosphate hydrolases"/>
    <property type="match status" value="1"/>
</dbReference>
<comment type="similarity">
    <text evidence="1">Belongs to the GSP E family.</text>
</comment>
<dbReference type="AlphaFoldDB" id="A0A7K1KT56"/>
<dbReference type="Gene3D" id="3.30.450.380">
    <property type="match status" value="1"/>
</dbReference>
<dbReference type="EMBL" id="WOFH01000001">
    <property type="protein sequence ID" value="MUN35374.1"/>
    <property type="molecule type" value="Genomic_DNA"/>
</dbReference>
<dbReference type="InterPro" id="IPR027417">
    <property type="entry name" value="P-loop_NTPase"/>
</dbReference>
<dbReference type="PANTHER" id="PTHR30486">
    <property type="entry name" value="TWITCHING MOTILITY PROTEIN PILT"/>
    <property type="match status" value="1"/>
</dbReference>
<protein>
    <submittedName>
        <fullName evidence="3">CpaF family protein</fullName>
    </submittedName>
</protein>
<evidence type="ECO:0000313" key="3">
    <source>
        <dbReference type="EMBL" id="MUN35374.1"/>
    </source>
</evidence>
<dbReference type="GO" id="GO:0016887">
    <property type="term" value="F:ATP hydrolysis activity"/>
    <property type="evidence" value="ECO:0007669"/>
    <property type="project" value="InterPro"/>
</dbReference>
<feature type="domain" description="Bacterial type II secretion system protein E" evidence="2">
    <location>
        <begin position="147"/>
        <end position="320"/>
    </location>
</feature>
<accession>A0A7K1KT56</accession>
<evidence type="ECO:0000259" key="2">
    <source>
        <dbReference type="Pfam" id="PF00437"/>
    </source>
</evidence>
<reference evidence="3 4" key="1">
    <citation type="submission" date="2019-11" db="EMBL/GenBank/DDBJ databases">
        <authorList>
            <person name="Cao P."/>
        </authorList>
    </citation>
    <scope>NUCLEOTIDE SEQUENCE [LARGE SCALE GENOMIC DNA]</scope>
    <source>
        <strain evidence="3 4">NEAU-AAG5</strain>
    </source>
</reference>
<organism evidence="3 4">
    <name type="scientific">Actinomadura litoris</name>
    <dbReference type="NCBI Taxonomy" id="2678616"/>
    <lineage>
        <taxon>Bacteria</taxon>
        <taxon>Bacillati</taxon>
        <taxon>Actinomycetota</taxon>
        <taxon>Actinomycetes</taxon>
        <taxon>Streptosporangiales</taxon>
        <taxon>Thermomonosporaceae</taxon>
        <taxon>Actinomadura</taxon>
    </lineage>
</organism>
<name>A0A7K1KT56_9ACTN</name>
<dbReference type="SUPFAM" id="SSF52540">
    <property type="entry name" value="P-loop containing nucleoside triphosphate hydrolases"/>
    <property type="match status" value="1"/>
</dbReference>
<dbReference type="InterPro" id="IPR001482">
    <property type="entry name" value="T2SS/T4SS_dom"/>
</dbReference>
<dbReference type="Pfam" id="PF00437">
    <property type="entry name" value="T2SSE"/>
    <property type="match status" value="1"/>
</dbReference>